<organism evidence="2 3">
    <name type="scientific">Kingdonia uniflora</name>
    <dbReference type="NCBI Taxonomy" id="39325"/>
    <lineage>
        <taxon>Eukaryota</taxon>
        <taxon>Viridiplantae</taxon>
        <taxon>Streptophyta</taxon>
        <taxon>Embryophyta</taxon>
        <taxon>Tracheophyta</taxon>
        <taxon>Spermatophyta</taxon>
        <taxon>Magnoliopsida</taxon>
        <taxon>Ranunculales</taxon>
        <taxon>Circaeasteraceae</taxon>
        <taxon>Kingdonia</taxon>
    </lineage>
</organism>
<comment type="caution">
    <text evidence="2">The sequence shown here is derived from an EMBL/GenBank/DDBJ whole genome shotgun (WGS) entry which is preliminary data.</text>
</comment>
<proteinExistence type="predicted"/>
<evidence type="ECO:0000256" key="1">
    <source>
        <dbReference type="SAM" id="MobiDB-lite"/>
    </source>
</evidence>
<name>A0A7J7NLP6_9MAGN</name>
<reference evidence="2 3" key="1">
    <citation type="journal article" date="2020" name="IScience">
        <title>Genome Sequencing of the Endangered Kingdonia uniflora (Circaeasteraceae, Ranunculales) Reveals Potential Mechanisms of Evolutionary Specialization.</title>
        <authorList>
            <person name="Sun Y."/>
            <person name="Deng T."/>
            <person name="Zhang A."/>
            <person name="Moore M.J."/>
            <person name="Landis J.B."/>
            <person name="Lin N."/>
            <person name="Zhang H."/>
            <person name="Zhang X."/>
            <person name="Huang J."/>
            <person name="Zhang X."/>
            <person name="Sun H."/>
            <person name="Wang H."/>
        </authorList>
    </citation>
    <scope>NUCLEOTIDE SEQUENCE [LARGE SCALE GENOMIC DNA]</scope>
    <source>
        <strain evidence="2">TB1705</strain>
        <tissue evidence="2">Leaf</tissue>
    </source>
</reference>
<dbReference type="Proteomes" id="UP000541444">
    <property type="component" value="Unassembled WGS sequence"/>
</dbReference>
<protein>
    <submittedName>
        <fullName evidence="2">Uncharacterized protein</fullName>
    </submittedName>
</protein>
<dbReference type="AlphaFoldDB" id="A0A7J7NLP6"/>
<feature type="compositionally biased region" description="Polar residues" evidence="1">
    <location>
        <begin position="42"/>
        <end position="51"/>
    </location>
</feature>
<dbReference type="EMBL" id="JACGCM010000715">
    <property type="protein sequence ID" value="KAF6167930.1"/>
    <property type="molecule type" value="Genomic_DNA"/>
</dbReference>
<accession>A0A7J7NLP6</accession>
<evidence type="ECO:0000313" key="2">
    <source>
        <dbReference type="EMBL" id="KAF6167930.1"/>
    </source>
</evidence>
<sequence>CGRCPPSDWLSWSRTRQYPTTQLSSSPHLIVLHLYPQLPSSFRKNSHSSGTGPLPKSSAPPSPAFGGEPPSLMGCILQYLILLRRCSHPSEHNQIH</sequence>
<keyword evidence="3" id="KW-1185">Reference proteome</keyword>
<gene>
    <name evidence="2" type="ORF">GIB67_027708</name>
</gene>
<evidence type="ECO:0000313" key="3">
    <source>
        <dbReference type="Proteomes" id="UP000541444"/>
    </source>
</evidence>
<feature type="region of interest" description="Disordered" evidence="1">
    <location>
        <begin position="42"/>
        <end position="66"/>
    </location>
</feature>
<feature type="non-terminal residue" evidence="2">
    <location>
        <position position="96"/>
    </location>
</feature>